<dbReference type="GO" id="GO:0052621">
    <property type="term" value="F:diguanylate cyclase activity"/>
    <property type="evidence" value="ECO:0007669"/>
    <property type="project" value="TreeGrafter"/>
</dbReference>
<evidence type="ECO:0000256" key="1">
    <source>
        <dbReference type="SAM" id="Phobius"/>
    </source>
</evidence>
<dbReference type="FunFam" id="3.30.70.270:FF:000001">
    <property type="entry name" value="Diguanylate cyclase domain protein"/>
    <property type="match status" value="1"/>
</dbReference>
<feature type="domain" description="GGDEF" evidence="2">
    <location>
        <begin position="213"/>
        <end position="341"/>
    </location>
</feature>
<dbReference type="PANTHER" id="PTHR45138:SF9">
    <property type="entry name" value="DIGUANYLATE CYCLASE DGCM-RELATED"/>
    <property type="match status" value="1"/>
</dbReference>
<feature type="transmembrane region" description="Helical" evidence="1">
    <location>
        <begin position="67"/>
        <end position="92"/>
    </location>
</feature>
<dbReference type="AlphaFoldDB" id="A0A5D4RF62"/>
<dbReference type="RefSeq" id="WP_148974705.1">
    <property type="nucleotide sequence ID" value="NZ_VTER01000005.1"/>
</dbReference>
<dbReference type="InterPro" id="IPR043128">
    <property type="entry name" value="Rev_trsase/Diguanyl_cyclase"/>
</dbReference>
<evidence type="ECO:0000259" key="2">
    <source>
        <dbReference type="PROSITE" id="PS50887"/>
    </source>
</evidence>
<feature type="transmembrane region" description="Helical" evidence="1">
    <location>
        <begin position="125"/>
        <end position="142"/>
    </location>
</feature>
<dbReference type="PANTHER" id="PTHR45138">
    <property type="entry name" value="REGULATORY COMPONENTS OF SENSORY TRANSDUCTION SYSTEM"/>
    <property type="match status" value="1"/>
</dbReference>
<dbReference type="NCBIfam" id="TIGR00254">
    <property type="entry name" value="GGDEF"/>
    <property type="match status" value="1"/>
</dbReference>
<dbReference type="InterPro" id="IPR029787">
    <property type="entry name" value="Nucleotide_cyclase"/>
</dbReference>
<dbReference type="SUPFAM" id="SSF55073">
    <property type="entry name" value="Nucleotide cyclase"/>
    <property type="match status" value="1"/>
</dbReference>
<keyword evidence="1" id="KW-0472">Membrane</keyword>
<comment type="caution">
    <text evidence="3">The sequence shown here is derived from an EMBL/GenBank/DDBJ whole genome shotgun (WGS) entry which is preliminary data.</text>
</comment>
<feature type="transmembrane region" description="Helical" evidence="1">
    <location>
        <begin position="12"/>
        <end position="31"/>
    </location>
</feature>
<evidence type="ECO:0000313" key="4">
    <source>
        <dbReference type="Proteomes" id="UP000322139"/>
    </source>
</evidence>
<organism evidence="3 4">
    <name type="scientific">Bacillus infantis</name>
    <dbReference type="NCBI Taxonomy" id="324767"/>
    <lineage>
        <taxon>Bacteria</taxon>
        <taxon>Bacillati</taxon>
        <taxon>Bacillota</taxon>
        <taxon>Bacilli</taxon>
        <taxon>Bacillales</taxon>
        <taxon>Bacillaceae</taxon>
        <taxon>Bacillus</taxon>
    </lineage>
</organism>
<feature type="transmembrane region" description="Helical" evidence="1">
    <location>
        <begin position="154"/>
        <end position="174"/>
    </location>
</feature>
<gene>
    <name evidence="3" type="ORF">FZD51_10390</name>
</gene>
<keyword evidence="1" id="KW-0812">Transmembrane</keyword>
<reference evidence="3 4" key="1">
    <citation type="submission" date="2019-08" db="EMBL/GenBank/DDBJ databases">
        <title>Bacillus genomes from the desert of Cuatro Cienegas, Coahuila.</title>
        <authorList>
            <person name="Olmedo-Alvarez G."/>
        </authorList>
    </citation>
    <scope>NUCLEOTIDE SEQUENCE [LARGE SCALE GENOMIC DNA]</scope>
    <source>
        <strain evidence="3 4">CH446_14T</strain>
    </source>
</reference>
<dbReference type="CDD" id="cd01949">
    <property type="entry name" value="GGDEF"/>
    <property type="match status" value="1"/>
</dbReference>
<sequence length="344" mass="38981">MRKFNSYMDFKRMIYLYMIPLILLAMVSYNLMENDSEDNLETYLTRILIAWNIISWAAVYKRKFLRAFELATLAIISAAHIAIIYDGVFNYIGKGKEGAFGVSVIWVPAVILIFFLILKAKWGAVYSLFIFVIIFAFGLMNLSNASGDSLESLAQFYVAYLFYILVFYMALHLFKLFTELESMKRVAYTDSLTGIANRLRIDGWLEEWIKKSEGFSVIFFDIDHFKCVNDTYGHDAGDLVLKQLASLVKQPLTGAELFGRWGGEEFIILTPKTGESAANLAEKLRKVIMESSFPPAGNQTASFGVAQYKKGDTVDSLLSRADQGLYQSKHEGRNRVTFGDEGQI</sequence>
<feature type="transmembrane region" description="Helical" evidence="1">
    <location>
        <begin position="98"/>
        <end position="118"/>
    </location>
</feature>
<keyword evidence="1" id="KW-1133">Transmembrane helix</keyword>
<dbReference type="PROSITE" id="PS50887">
    <property type="entry name" value="GGDEF"/>
    <property type="match status" value="1"/>
</dbReference>
<dbReference type="InterPro" id="IPR000160">
    <property type="entry name" value="GGDEF_dom"/>
</dbReference>
<proteinExistence type="predicted"/>
<accession>A0A5D4RF62</accession>
<dbReference type="SMART" id="SM00267">
    <property type="entry name" value="GGDEF"/>
    <property type="match status" value="1"/>
</dbReference>
<dbReference type="InterPro" id="IPR050469">
    <property type="entry name" value="Diguanylate_Cyclase"/>
</dbReference>
<name>A0A5D4RF62_9BACI</name>
<dbReference type="Pfam" id="PF00990">
    <property type="entry name" value="GGDEF"/>
    <property type="match status" value="1"/>
</dbReference>
<dbReference type="Proteomes" id="UP000322139">
    <property type="component" value="Unassembled WGS sequence"/>
</dbReference>
<evidence type="ECO:0000313" key="3">
    <source>
        <dbReference type="EMBL" id="TYS48524.1"/>
    </source>
</evidence>
<feature type="transmembrane region" description="Helical" evidence="1">
    <location>
        <begin position="43"/>
        <end position="60"/>
    </location>
</feature>
<protein>
    <submittedName>
        <fullName evidence="3">GGDEF domain-containing protein</fullName>
    </submittedName>
</protein>
<dbReference type="Gene3D" id="3.30.70.270">
    <property type="match status" value="1"/>
</dbReference>
<dbReference type="EMBL" id="VTER01000005">
    <property type="protein sequence ID" value="TYS48524.1"/>
    <property type="molecule type" value="Genomic_DNA"/>
</dbReference>